<dbReference type="STRING" id="1179773.BN6_39510"/>
<dbReference type="OrthoDB" id="9182727at2"/>
<dbReference type="Proteomes" id="UP000006281">
    <property type="component" value="Chromosome"/>
</dbReference>
<dbReference type="Pfam" id="PF18476">
    <property type="entry name" value="PIN_8"/>
    <property type="match status" value="1"/>
</dbReference>
<proteinExistence type="predicted"/>
<dbReference type="HOGENOM" id="CLU_623868_0_0_11"/>
<keyword evidence="3" id="KW-1185">Reference proteome</keyword>
<sequence length="439" mass="50045">MGADTTPPQGDIFEGFEQYRTPQTEDYQRALAEGLVVLDANVLLNLYRYNTGARDDLLSVMDRIGDHLWVPHQAMREFWRNRDSVLGALRDAAREATATLEKSSRSAENAISVWAKKSALPDKLRDDLRAELDRAFTTVRQAIDRQTDTDASAHTYDTDKDHVLTRLSELLARRIGAPLPSEEHEKALREAESRIRDQQPPGYLDHDKDPDLRVGDYLVWEQLLCEAAGRECDVLFVTSDTKDDWWERSRDELRGPRHELSVEFRERTGRRLFMVQPQDLLRHANSLDVEVDPKSADEVARVLTSWGRDVEDYLDYWTTVADPIRGPASLIRAVCGDGWTFVPGSLRARPPGCRVTDGRSTHYLFWGPLRDFQTLLWAAMDAIDPPLDMPIVVLLTPAGEAIDTDHNRRGMAIAERSGVRLRYMIVSPDPNQNFEEHED</sequence>
<dbReference type="RefSeq" id="WP_015101351.1">
    <property type="nucleotide sequence ID" value="NC_019673.1"/>
</dbReference>
<dbReference type="eggNOG" id="COG1196">
    <property type="taxonomic scope" value="Bacteria"/>
</dbReference>
<reference evidence="2 3" key="1">
    <citation type="journal article" date="2012" name="BMC Genomics">
        <title>Complete genome sequence of Saccharothrix espanaensis DSM 44229T and comparison to the other completely sequenced Pseudonocardiaceae.</title>
        <authorList>
            <person name="Strobel T."/>
            <person name="Al-Dilaimi A."/>
            <person name="Blom J."/>
            <person name="Gessner A."/>
            <person name="Kalinowski J."/>
            <person name="Luzhetska M."/>
            <person name="Puhler A."/>
            <person name="Szczepanowski R."/>
            <person name="Bechthold A."/>
            <person name="Ruckert C."/>
        </authorList>
    </citation>
    <scope>NUCLEOTIDE SEQUENCE [LARGE SCALE GENOMIC DNA]</scope>
    <source>
        <strain evidence="3">ATCC 51144 / DSM 44229 / JCM 9112 / NBRC 15066 / NRRL 15764</strain>
    </source>
</reference>
<name>K0K2Y7_SACES</name>
<evidence type="ECO:0000313" key="3">
    <source>
        <dbReference type="Proteomes" id="UP000006281"/>
    </source>
</evidence>
<dbReference type="InterPro" id="IPR041578">
    <property type="entry name" value="PIN_8"/>
</dbReference>
<accession>K0K2Y7</accession>
<dbReference type="AlphaFoldDB" id="K0K2Y7"/>
<dbReference type="EMBL" id="HE804045">
    <property type="protein sequence ID" value="CCH31239.1"/>
    <property type="molecule type" value="Genomic_DNA"/>
</dbReference>
<protein>
    <recommendedName>
        <fullName evidence="1">PIN like domain-containing protein</fullName>
    </recommendedName>
</protein>
<evidence type="ECO:0000259" key="1">
    <source>
        <dbReference type="Pfam" id="PF18476"/>
    </source>
</evidence>
<gene>
    <name evidence="2" type="ordered locus">BN6_39510</name>
</gene>
<organism evidence="2 3">
    <name type="scientific">Saccharothrix espanaensis (strain ATCC 51144 / DSM 44229 / JCM 9112 / NBRC 15066 / NRRL 15764)</name>
    <dbReference type="NCBI Taxonomy" id="1179773"/>
    <lineage>
        <taxon>Bacteria</taxon>
        <taxon>Bacillati</taxon>
        <taxon>Actinomycetota</taxon>
        <taxon>Actinomycetes</taxon>
        <taxon>Pseudonocardiales</taxon>
        <taxon>Pseudonocardiaceae</taxon>
        <taxon>Saccharothrix</taxon>
    </lineage>
</organism>
<dbReference type="KEGG" id="sesp:BN6_39510"/>
<evidence type="ECO:0000313" key="2">
    <source>
        <dbReference type="EMBL" id="CCH31239.1"/>
    </source>
</evidence>
<dbReference type="PATRIC" id="fig|1179773.3.peg.3951"/>
<feature type="domain" description="PIN like" evidence="1">
    <location>
        <begin position="35"/>
        <end position="260"/>
    </location>
</feature>